<proteinExistence type="predicted"/>
<evidence type="ECO:0000313" key="3">
    <source>
        <dbReference type="Proteomes" id="UP001595921"/>
    </source>
</evidence>
<reference evidence="2 3" key="1">
    <citation type="journal article" date="2019" name="Int. J. Syst. Evol. Microbiol.">
        <title>The Global Catalogue of Microorganisms (GCM) 10K type strain sequencing project: providing services to taxonomists for standard genome sequencing and annotation.</title>
        <authorList>
            <consortium name="The Broad Institute Genomics Platform"/>
            <consortium name="The Broad Institute Genome Sequencing Center for Infectious Disease"/>
            <person name="Wu L."/>
            <person name="Ma J."/>
        </authorList>
    </citation>
    <scope>NUCLEOTIDE SEQUENCE [LARGE SCALE GENOMIC DNA]</scope>
    <source>
        <strain evidence="2 3">CGMCC 1.12553</strain>
    </source>
</reference>
<keyword evidence="1" id="KW-0472">Membrane</keyword>
<sequence>MSTFRGLVFGVVVALLVESALFLALGYLTPVGGLLGSAVAGRWADGSVRRGAAVGLAVAVAWGVPLVVAAAYLALATGEPTLWLFSGVVRTVDPALAVAIVVLGLTLPNALVGAGGAFARRDWETGLTVQ</sequence>
<gene>
    <name evidence="2" type="ORF">ACFO0N_04470</name>
</gene>
<dbReference type="RefSeq" id="WP_267622495.1">
    <property type="nucleotide sequence ID" value="NZ_JAODIW010000006.1"/>
</dbReference>
<feature type="transmembrane region" description="Helical" evidence="1">
    <location>
        <begin position="95"/>
        <end position="119"/>
    </location>
</feature>
<evidence type="ECO:0000256" key="1">
    <source>
        <dbReference type="SAM" id="Phobius"/>
    </source>
</evidence>
<keyword evidence="3" id="KW-1185">Reference proteome</keyword>
<accession>A0ABD5P8I6</accession>
<name>A0ABD5P8I6_9EURY</name>
<protein>
    <submittedName>
        <fullName evidence="2">Uncharacterized protein</fullName>
    </submittedName>
</protein>
<keyword evidence="1" id="KW-0812">Transmembrane</keyword>
<feature type="transmembrane region" description="Helical" evidence="1">
    <location>
        <begin position="51"/>
        <end position="75"/>
    </location>
</feature>
<dbReference type="AlphaFoldDB" id="A0ABD5P8I6"/>
<dbReference type="EMBL" id="JBHSDS010000003">
    <property type="protein sequence ID" value="MFC4357202.1"/>
    <property type="molecule type" value="Genomic_DNA"/>
</dbReference>
<keyword evidence="1" id="KW-1133">Transmembrane helix</keyword>
<organism evidence="2 3">
    <name type="scientific">Halobium salinum</name>
    <dbReference type="NCBI Taxonomy" id="1364940"/>
    <lineage>
        <taxon>Archaea</taxon>
        <taxon>Methanobacteriati</taxon>
        <taxon>Methanobacteriota</taxon>
        <taxon>Stenosarchaea group</taxon>
        <taxon>Halobacteria</taxon>
        <taxon>Halobacteriales</taxon>
        <taxon>Haloferacaceae</taxon>
        <taxon>Halobium</taxon>
    </lineage>
</organism>
<comment type="caution">
    <text evidence="2">The sequence shown here is derived from an EMBL/GenBank/DDBJ whole genome shotgun (WGS) entry which is preliminary data.</text>
</comment>
<feature type="transmembrane region" description="Helical" evidence="1">
    <location>
        <begin position="6"/>
        <end position="39"/>
    </location>
</feature>
<dbReference type="Proteomes" id="UP001595921">
    <property type="component" value="Unassembled WGS sequence"/>
</dbReference>
<evidence type="ECO:0000313" key="2">
    <source>
        <dbReference type="EMBL" id="MFC4357202.1"/>
    </source>
</evidence>